<reference evidence="9" key="1">
    <citation type="submission" date="2023-07" db="EMBL/GenBank/DDBJ databases">
        <title>draft genome sequence of fig (Ficus carica).</title>
        <authorList>
            <person name="Takahashi T."/>
            <person name="Nishimura K."/>
        </authorList>
    </citation>
    <scope>NUCLEOTIDE SEQUENCE</scope>
</reference>
<evidence type="ECO:0000259" key="8">
    <source>
        <dbReference type="Pfam" id="PF00137"/>
    </source>
</evidence>
<accession>A0AA88E1T0</accession>
<keyword evidence="4" id="KW-1133">Transmembrane helix</keyword>
<evidence type="ECO:0000313" key="10">
    <source>
        <dbReference type="Proteomes" id="UP001187192"/>
    </source>
</evidence>
<keyword evidence="7" id="KW-0732">Signal</keyword>
<keyword evidence="6" id="KW-0446">Lipid-binding</keyword>
<proteinExistence type="inferred from homology"/>
<comment type="similarity">
    <text evidence="2 6">Belongs to the ATPase C chain family.</text>
</comment>
<dbReference type="InterPro" id="IPR038662">
    <property type="entry name" value="ATP_synth_F0_csu_sf"/>
</dbReference>
<dbReference type="GO" id="GO:0045259">
    <property type="term" value="C:proton-transporting ATP synthase complex"/>
    <property type="evidence" value="ECO:0007669"/>
    <property type="project" value="InterPro"/>
</dbReference>
<evidence type="ECO:0000256" key="6">
    <source>
        <dbReference type="RuleBase" id="RU004221"/>
    </source>
</evidence>
<dbReference type="InterPro" id="IPR035921">
    <property type="entry name" value="F/V-ATP_Csub_sf"/>
</dbReference>
<dbReference type="AlphaFoldDB" id="A0AA88E1T0"/>
<comment type="subcellular location">
    <subcellularLocation>
        <location evidence="1">Membrane</location>
        <topology evidence="1">Multi-pass membrane protein</topology>
    </subcellularLocation>
</comment>
<feature type="domain" description="V-ATPase proteolipid subunit C-like" evidence="8">
    <location>
        <begin position="11"/>
        <end position="49"/>
    </location>
</feature>
<dbReference type="Proteomes" id="UP001187192">
    <property type="component" value="Unassembled WGS sequence"/>
</dbReference>
<evidence type="ECO:0000256" key="7">
    <source>
        <dbReference type="SAM" id="SignalP"/>
    </source>
</evidence>
<organism evidence="9 10">
    <name type="scientific">Ficus carica</name>
    <name type="common">Common fig</name>
    <dbReference type="NCBI Taxonomy" id="3494"/>
    <lineage>
        <taxon>Eukaryota</taxon>
        <taxon>Viridiplantae</taxon>
        <taxon>Streptophyta</taxon>
        <taxon>Embryophyta</taxon>
        <taxon>Tracheophyta</taxon>
        <taxon>Spermatophyta</taxon>
        <taxon>Magnoliopsida</taxon>
        <taxon>eudicotyledons</taxon>
        <taxon>Gunneridae</taxon>
        <taxon>Pentapetalae</taxon>
        <taxon>rosids</taxon>
        <taxon>fabids</taxon>
        <taxon>Rosales</taxon>
        <taxon>Moraceae</taxon>
        <taxon>Ficeae</taxon>
        <taxon>Ficus</taxon>
    </lineage>
</organism>
<keyword evidence="6" id="KW-0375">Hydrogen ion transport</keyword>
<dbReference type="GO" id="GO:0033177">
    <property type="term" value="C:proton-transporting two-sector ATPase complex, proton-transporting domain"/>
    <property type="evidence" value="ECO:0007669"/>
    <property type="project" value="InterPro"/>
</dbReference>
<evidence type="ECO:0000256" key="4">
    <source>
        <dbReference type="ARBA" id="ARBA00022989"/>
    </source>
</evidence>
<keyword evidence="5" id="KW-0472">Membrane</keyword>
<evidence type="ECO:0000313" key="9">
    <source>
        <dbReference type="EMBL" id="GMN64261.1"/>
    </source>
</evidence>
<sequence>MNPLISAASVIAAGLAVGLASIGPEVGQGTAARQAVEGITRQPEAEGKIRGNASGELPVAGDKGNHSSTTDCVWVIQGRKGLVAEAGLREAEQADVAMAHRQCLRRRRLLRHHWLCRGDEGDYCGDYSKPVEQAKKLTLPKDRQR</sequence>
<evidence type="ECO:0000256" key="2">
    <source>
        <dbReference type="ARBA" id="ARBA00006704"/>
    </source>
</evidence>
<keyword evidence="3" id="KW-0812">Transmembrane</keyword>
<evidence type="ECO:0000256" key="3">
    <source>
        <dbReference type="ARBA" id="ARBA00022692"/>
    </source>
</evidence>
<dbReference type="SUPFAM" id="SSF81333">
    <property type="entry name" value="F1F0 ATP synthase subunit C"/>
    <property type="match status" value="1"/>
</dbReference>
<evidence type="ECO:0000256" key="5">
    <source>
        <dbReference type="ARBA" id="ARBA00023136"/>
    </source>
</evidence>
<gene>
    <name evidence="9" type="ORF">TIFTF001_033336</name>
</gene>
<name>A0AA88E1T0_FICCA</name>
<dbReference type="Pfam" id="PF00137">
    <property type="entry name" value="ATP-synt_C"/>
    <property type="match status" value="1"/>
</dbReference>
<dbReference type="GO" id="GO:0008289">
    <property type="term" value="F:lipid binding"/>
    <property type="evidence" value="ECO:0007669"/>
    <property type="project" value="UniProtKB-KW"/>
</dbReference>
<dbReference type="InterPro" id="IPR000454">
    <property type="entry name" value="ATP_synth_F0_csu"/>
</dbReference>
<dbReference type="PRINTS" id="PR00124">
    <property type="entry name" value="ATPASEC"/>
</dbReference>
<keyword evidence="6" id="KW-0813">Transport</keyword>
<dbReference type="Gene3D" id="1.20.20.10">
    <property type="entry name" value="F1F0 ATP synthase subunit C"/>
    <property type="match status" value="1"/>
</dbReference>
<evidence type="ECO:0000256" key="1">
    <source>
        <dbReference type="ARBA" id="ARBA00004141"/>
    </source>
</evidence>
<feature type="chain" id="PRO_5041707277" description="V-ATPase proteolipid subunit C-like domain-containing protein" evidence="7">
    <location>
        <begin position="21"/>
        <end position="145"/>
    </location>
</feature>
<protein>
    <recommendedName>
        <fullName evidence="8">V-ATPase proteolipid subunit C-like domain-containing protein</fullName>
    </recommendedName>
</protein>
<keyword evidence="10" id="KW-1185">Reference proteome</keyword>
<comment type="caution">
    <text evidence="9">The sequence shown here is derived from an EMBL/GenBank/DDBJ whole genome shotgun (WGS) entry which is preliminary data.</text>
</comment>
<dbReference type="GO" id="GO:0015078">
    <property type="term" value="F:proton transmembrane transporter activity"/>
    <property type="evidence" value="ECO:0007669"/>
    <property type="project" value="InterPro"/>
</dbReference>
<keyword evidence="6" id="KW-0406">Ion transport</keyword>
<dbReference type="InterPro" id="IPR002379">
    <property type="entry name" value="ATPase_proteolipid_c-like_dom"/>
</dbReference>
<feature type="signal peptide" evidence="7">
    <location>
        <begin position="1"/>
        <end position="20"/>
    </location>
</feature>
<dbReference type="GO" id="GO:0015986">
    <property type="term" value="P:proton motive force-driven ATP synthesis"/>
    <property type="evidence" value="ECO:0007669"/>
    <property type="project" value="InterPro"/>
</dbReference>
<dbReference type="EMBL" id="BTGU01000173">
    <property type="protein sequence ID" value="GMN64261.1"/>
    <property type="molecule type" value="Genomic_DNA"/>
</dbReference>